<accession>A6P0B0</accession>
<feature type="compositionally biased region" description="Basic and acidic residues" evidence="1">
    <location>
        <begin position="138"/>
        <end position="148"/>
    </location>
</feature>
<dbReference type="EMBL" id="AAXG02000041">
    <property type="protein sequence ID" value="EDM98259.1"/>
    <property type="molecule type" value="Genomic_DNA"/>
</dbReference>
<gene>
    <name evidence="2" type="ORF">BACCAP_03919</name>
</gene>
<evidence type="ECO:0000313" key="2">
    <source>
        <dbReference type="EMBL" id="EDM98259.1"/>
    </source>
</evidence>
<reference evidence="2 3" key="2">
    <citation type="submission" date="2007-06" db="EMBL/GenBank/DDBJ databases">
        <title>Draft genome sequence of Pseudoflavonifractor capillosus ATCC 29799.</title>
        <authorList>
            <person name="Sudarsanam P."/>
            <person name="Ley R."/>
            <person name="Guruge J."/>
            <person name="Turnbaugh P.J."/>
            <person name="Mahowald M."/>
            <person name="Liep D."/>
            <person name="Gordon J."/>
        </authorList>
    </citation>
    <scope>NUCLEOTIDE SEQUENCE [LARGE SCALE GENOMIC DNA]</scope>
    <source>
        <strain evidence="2 3">ATCC 29799</strain>
    </source>
</reference>
<dbReference type="OrthoDB" id="1957968at2"/>
<evidence type="ECO:0000256" key="1">
    <source>
        <dbReference type="SAM" id="MobiDB-lite"/>
    </source>
</evidence>
<protein>
    <recommendedName>
        <fullName evidence="4">Translation initiation factor 2</fullName>
    </recommendedName>
</protein>
<dbReference type="RefSeq" id="WP_006574405.1">
    <property type="nucleotide sequence ID" value="NZ_AAXG02000041.1"/>
</dbReference>
<keyword evidence="3" id="KW-1185">Reference proteome</keyword>
<evidence type="ECO:0000313" key="3">
    <source>
        <dbReference type="Proteomes" id="UP000003639"/>
    </source>
</evidence>
<sequence length="148" mass="16291">MADKKNLCAQIDIALHNRVTEEKDRLEMTTSQYIAALLTEYYKMKDENGGISMAGSRTMAFQIPEELFQRIKAHLARETARTGVKLTQRDFVLGLIEQALEEAEASLAPQEAPESTEEAPEDNGAAGTTPDASEASTEAERDTADIEQ</sequence>
<proteinExistence type="predicted"/>
<dbReference type="STRING" id="411467.BACCAP_03919"/>
<dbReference type="AlphaFoldDB" id="A6P0B0"/>
<comment type="caution">
    <text evidence="2">The sequence shown here is derived from an EMBL/GenBank/DDBJ whole genome shotgun (WGS) entry which is preliminary data.</text>
</comment>
<name>A6P0B0_9FIRM</name>
<evidence type="ECO:0008006" key="4">
    <source>
        <dbReference type="Google" id="ProtNLM"/>
    </source>
</evidence>
<organism evidence="2 3">
    <name type="scientific">Pseudoflavonifractor capillosus ATCC 29799</name>
    <dbReference type="NCBI Taxonomy" id="411467"/>
    <lineage>
        <taxon>Bacteria</taxon>
        <taxon>Bacillati</taxon>
        <taxon>Bacillota</taxon>
        <taxon>Clostridia</taxon>
        <taxon>Eubacteriales</taxon>
        <taxon>Oscillospiraceae</taxon>
        <taxon>Pseudoflavonifractor</taxon>
    </lineage>
</organism>
<dbReference type="Proteomes" id="UP000003639">
    <property type="component" value="Unassembled WGS sequence"/>
</dbReference>
<reference evidence="2 3" key="1">
    <citation type="submission" date="2007-04" db="EMBL/GenBank/DDBJ databases">
        <authorList>
            <person name="Fulton L."/>
            <person name="Clifton S."/>
            <person name="Fulton B."/>
            <person name="Xu J."/>
            <person name="Minx P."/>
            <person name="Pepin K.H."/>
            <person name="Johnson M."/>
            <person name="Thiruvilangam P."/>
            <person name="Bhonagiri V."/>
            <person name="Nash W.E."/>
            <person name="Mardis E.R."/>
            <person name="Wilson R.K."/>
        </authorList>
    </citation>
    <scope>NUCLEOTIDE SEQUENCE [LARGE SCALE GENOMIC DNA]</scope>
    <source>
        <strain evidence="2 3">ATCC 29799</strain>
    </source>
</reference>
<feature type="region of interest" description="Disordered" evidence="1">
    <location>
        <begin position="103"/>
        <end position="148"/>
    </location>
</feature>
<dbReference type="eggNOG" id="ENOG5032XWD">
    <property type="taxonomic scope" value="Bacteria"/>
</dbReference>